<dbReference type="InterPro" id="IPR029064">
    <property type="entry name" value="Ribosomal_eL30-like_sf"/>
</dbReference>
<accession>A0AAD5N9L6</accession>
<dbReference type="Pfam" id="PF01248">
    <property type="entry name" value="Ribosomal_L7Ae"/>
    <property type="match status" value="1"/>
</dbReference>
<reference evidence="2" key="1">
    <citation type="submission" date="2021-06" db="EMBL/GenBank/DDBJ databases">
        <title>Parelaphostrongylus tenuis whole genome reference sequence.</title>
        <authorList>
            <person name="Garwood T.J."/>
            <person name="Larsen P.A."/>
            <person name="Fountain-Jones N.M."/>
            <person name="Garbe J.R."/>
            <person name="Macchietto M.G."/>
            <person name="Kania S.A."/>
            <person name="Gerhold R.W."/>
            <person name="Richards J.E."/>
            <person name="Wolf T.M."/>
        </authorList>
    </citation>
    <scope>NUCLEOTIDE SEQUENCE</scope>
    <source>
        <strain evidence="2">MNPRO001-30</strain>
        <tissue evidence="2">Meninges</tissue>
    </source>
</reference>
<protein>
    <submittedName>
        <fullName evidence="2">Selenocysteine insertion sequence-binding protein 2</fullName>
    </submittedName>
</protein>
<evidence type="ECO:0000259" key="1">
    <source>
        <dbReference type="Pfam" id="PF01248"/>
    </source>
</evidence>
<evidence type="ECO:0000313" key="2">
    <source>
        <dbReference type="EMBL" id="KAJ1363976.1"/>
    </source>
</evidence>
<gene>
    <name evidence="2" type="primary">SECISBP2</name>
    <name evidence="2" type="ORF">KIN20_023951</name>
</gene>
<dbReference type="InterPro" id="IPR004038">
    <property type="entry name" value="Ribosomal_eL8/eL30/eS12/Gad45"/>
</dbReference>
<feature type="domain" description="Ribosomal protein eL8/eL30/eS12/Gadd45" evidence="1">
    <location>
        <begin position="62"/>
        <end position="145"/>
    </location>
</feature>
<evidence type="ECO:0000313" key="3">
    <source>
        <dbReference type="Proteomes" id="UP001196413"/>
    </source>
</evidence>
<comment type="caution">
    <text evidence="2">The sequence shown here is derived from an EMBL/GenBank/DDBJ whole genome shotgun (WGS) entry which is preliminary data.</text>
</comment>
<dbReference type="Gene3D" id="3.30.1330.30">
    <property type="match status" value="1"/>
</dbReference>
<dbReference type="AlphaFoldDB" id="A0AAD5N9L6"/>
<proteinExistence type="predicted"/>
<dbReference type="EMBL" id="JAHQIW010004839">
    <property type="protein sequence ID" value="KAJ1363976.1"/>
    <property type="molecule type" value="Genomic_DNA"/>
</dbReference>
<name>A0AAD5N9L6_PARTN</name>
<organism evidence="2 3">
    <name type="scientific">Parelaphostrongylus tenuis</name>
    <name type="common">Meningeal worm</name>
    <dbReference type="NCBI Taxonomy" id="148309"/>
    <lineage>
        <taxon>Eukaryota</taxon>
        <taxon>Metazoa</taxon>
        <taxon>Ecdysozoa</taxon>
        <taxon>Nematoda</taxon>
        <taxon>Chromadorea</taxon>
        <taxon>Rhabditida</taxon>
        <taxon>Rhabditina</taxon>
        <taxon>Rhabditomorpha</taxon>
        <taxon>Strongyloidea</taxon>
        <taxon>Metastrongylidae</taxon>
        <taxon>Parelaphostrongylus</taxon>
    </lineage>
</organism>
<sequence length="180" mass="20787">MTGGTCGSDQAVETVETYEILEDQEEADSSNPLFTWTPLDEAVIDLLKKLKKQADKIYKVNVTKARAKRTFVCGLHESFKHVMADNVKCIIVARNFEAELFEALPLFHRLRLECFNRDIPIVYASSKRCLSRAVKRFPYTNVIALFRFQAFEELYRQIISMSQKSDSQIHYHIDQPSLFA</sequence>
<dbReference type="SUPFAM" id="SSF55315">
    <property type="entry name" value="L30e-like"/>
    <property type="match status" value="1"/>
</dbReference>
<dbReference type="Proteomes" id="UP001196413">
    <property type="component" value="Unassembled WGS sequence"/>
</dbReference>
<keyword evidence="3" id="KW-1185">Reference proteome</keyword>